<evidence type="ECO:0000256" key="2">
    <source>
        <dbReference type="SAM" id="Phobius"/>
    </source>
</evidence>
<dbReference type="Proteomes" id="UP000519897">
    <property type="component" value="Unassembled WGS sequence"/>
</dbReference>
<feature type="compositionally biased region" description="Polar residues" evidence="1">
    <location>
        <begin position="117"/>
        <end position="130"/>
    </location>
</feature>
<keyword evidence="2" id="KW-0812">Transmembrane</keyword>
<reference evidence="3 4" key="1">
    <citation type="submission" date="2020-08" db="EMBL/GenBank/DDBJ databases">
        <title>Genomic Encyclopedia of Type Strains, Phase IV (KMG-IV): sequencing the most valuable type-strain genomes for metagenomic binning, comparative biology and taxonomic classification.</title>
        <authorList>
            <person name="Goeker M."/>
        </authorList>
    </citation>
    <scope>NUCLEOTIDE SEQUENCE [LARGE SCALE GENOMIC DNA]</scope>
    <source>
        <strain evidence="3 4">DSM 29514</strain>
    </source>
</reference>
<organism evidence="3 4">
    <name type="scientific">Rhizobium rhizoryzae</name>
    <dbReference type="NCBI Taxonomy" id="451876"/>
    <lineage>
        <taxon>Bacteria</taxon>
        <taxon>Pseudomonadati</taxon>
        <taxon>Pseudomonadota</taxon>
        <taxon>Alphaproteobacteria</taxon>
        <taxon>Hyphomicrobiales</taxon>
        <taxon>Rhizobiaceae</taxon>
        <taxon>Rhizobium/Agrobacterium group</taxon>
        <taxon>Rhizobium</taxon>
    </lineage>
</organism>
<feature type="compositionally biased region" description="Low complexity" evidence="1">
    <location>
        <begin position="60"/>
        <end position="77"/>
    </location>
</feature>
<evidence type="ECO:0000256" key="1">
    <source>
        <dbReference type="SAM" id="MobiDB-lite"/>
    </source>
</evidence>
<feature type="compositionally biased region" description="Low complexity" evidence="1">
    <location>
        <begin position="133"/>
        <end position="149"/>
    </location>
</feature>
<dbReference type="RefSeq" id="WP_062556115.1">
    <property type="nucleotide sequence ID" value="NZ_CP049250.1"/>
</dbReference>
<sequence length="455" mass="45904">MVSDKPPRRSRSGKTPVTLDLAAEDKGIIAEPVRANDTDEPTASTPVDPVADHATADAITQTTSAADDAPAQSAPASGEATAPDAPPAKLGSEADPASSAGAPATLNDTLKPADIASSEQNPSPFSQAAETQPEAPVSPASSTTAPLASNHAGETSKKSPSTSAMIAAGIAGGLVALLLAGSMQYAGIIPGLGPQGRGDAAAIDQLRQQVAALQTAKPPADLTARIAALEKNGGGNAELAQQVESLQRDLAAAKSASAAMGDNSAKLGQRMQALEQRITQPGREQAIARALAAAGLKAATDRGGSFKAELDTFASVATDDPAASKLQAYADKGVPTRADLVRRFPAAANAMIDAIHQPAAEEGIAARLMSSAMRVVKVRPVGDVDGDTPEARVARMEERIKNGDLKAAAAEFNGLPDAAKQAASAYKQALDARIDVDELAAGTLTRAMAASGSNG</sequence>
<proteinExistence type="predicted"/>
<accession>A0A7W6LI48</accession>
<evidence type="ECO:0008006" key="5">
    <source>
        <dbReference type="Google" id="ProtNLM"/>
    </source>
</evidence>
<feature type="region of interest" description="Disordered" evidence="1">
    <location>
        <begin position="1"/>
        <end position="160"/>
    </location>
</feature>
<gene>
    <name evidence="3" type="ORF">GGQ72_003238</name>
</gene>
<keyword evidence="2" id="KW-0472">Membrane</keyword>
<protein>
    <recommendedName>
        <fullName evidence="5">Phage tail protein</fullName>
    </recommendedName>
</protein>
<name>A0A7W6LI48_9HYPH</name>
<evidence type="ECO:0000313" key="4">
    <source>
        <dbReference type="Proteomes" id="UP000519897"/>
    </source>
</evidence>
<dbReference type="EMBL" id="JACIEC010000004">
    <property type="protein sequence ID" value="MBB4144681.1"/>
    <property type="molecule type" value="Genomic_DNA"/>
</dbReference>
<keyword evidence="2" id="KW-1133">Transmembrane helix</keyword>
<feature type="transmembrane region" description="Helical" evidence="2">
    <location>
        <begin position="164"/>
        <end position="185"/>
    </location>
</feature>
<comment type="caution">
    <text evidence="3">The sequence shown here is derived from an EMBL/GenBank/DDBJ whole genome shotgun (WGS) entry which is preliminary data.</text>
</comment>
<keyword evidence="4" id="KW-1185">Reference proteome</keyword>
<dbReference type="AlphaFoldDB" id="A0A7W6LI48"/>
<evidence type="ECO:0000313" key="3">
    <source>
        <dbReference type="EMBL" id="MBB4144681.1"/>
    </source>
</evidence>